<dbReference type="EMBL" id="VITW01000009">
    <property type="protein sequence ID" value="TWB69482.1"/>
    <property type="molecule type" value="Genomic_DNA"/>
</dbReference>
<proteinExistence type="predicted"/>
<dbReference type="Pfam" id="PF02371">
    <property type="entry name" value="Transposase_20"/>
    <property type="match status" value="1"/>
</dbReference>
<keyword evidence="4" id="KW-1185">Reference proteome</keyword>
<dbReference type="Proteomes" id="UP000315914">
    <property type="component" value="Unassembled WGS sequence"/>
</dbReference>
<evidence type="ECO:0000313" key="4">
    <source>
        <dbReference type="Proteomes" id="UP000315914"/>
    </source>
</evidence>
<dbReference type="GO" id="GO:0003677">
    <property type="term" value="F:DNA binding"/>
    <property type="evidence" value="ECO:0007669"/>
    <property type="project" value="InterPro"/>
</dbReference>
<dbReference type="InterPro" id="IPR047650">
    <property type="entry name" value="Transpos_IS110"/>
</dbReference>
<reference evidence="3 4" key="1">
    <citation type="submission" date="2019-06" db="EMBL/GenBank/DDBJ databases">
        <title>Genomic Encyclopedia of Type Strains, Phase IV (KMG-V): Genome sequencing to study the core and pangenomes of soil and plant-associated prokaryotes.</title>
        <authorList>
            <person name="Whitman W."/>
        </authorList>
    </citation>
    <scope>NUCLEOTIDE SEQUENCE [LARGE SCALE GENOMIC DNA]</scope>
    <source>
        <strain evidence="3 4">BR 10556</strain>
    </source>
</reference>
<accession>A0A560JEA5</accession>
<organism evidence="3 4">
    <name type="scientific">Bradyrhizobium sacchari</name>
    <dbReference type="NCBI Taxonomy" id="1399419"/>
    <lineage>
        <taxon>Bacteria</taxon>
        <taxon>Pseudomonadati</taxon>
        <taxon>Pseudomonadota</taxon>
        <taxon>Alphaproteobacteria</taxon>
        <taxon>Hyphomicrobiales</taxon>
        <taxon>Nitrobacteraceae</taxon>
        <taxon>Bradyrhizobium</taxon>
    </lineage>
</organism>
<feature type="domain" description="Transposase IS116/IS110/IS902 C-terminal" evidence="2">
    <location>
        <begin position="210"/>
        <end position="240"/>
    </location>
</feature>
<name>A0A560JEA5_9BRAD</name>
<dbReference type="PANTHER" id="PTHR33055">
    <property type="entry name" value="TRANSPOSASE FOR INSERTION SEQUENCE ELEMENT IS1111A"/>
    <property type="match status" value="1"/>
</dbReference>
<dbReference type="GO" id="GO:0004803">
    <property type="term" value="F:transposase activity"/>
    <property type="evidence" value="ECO:0007669"/>
    <property type="project" value="InterPro"/>
</dbReference>
<evidence type="ECO:0000313" key="3">
    <source>
        <dbReference type="EMBL" id="TWB69482.1"/>
    </source>
</evidence>
<dbReference type="GO" id="GO:0006313">
    <property type="term" value="P:DNA transposition"/>
    <property type="evidence" value="ECO:0007669"/>
    <property type="project" value="InterPro"/>
</dbReference>
<dbReference type="Pfam" id="PF01548">
    <property type="entry name" value="DEDD_Tnp_IS110"/>
    <property type="match status" value="1"/>
</dbReference>
<comment type="caution">
    <text evidence="3">The sequence shown here is derived from an EMBL/GenBank/DDBJ whole genome shotgun (WGS) entry which is preliminary data.</text>
</comment>
<feature type="domain" description="Transposase IS110-like N-terminal" evidence="1">
    <location>
        <begin position="3"/>
        <end position="145"/>
    </location>
</feature>
<sequence>MRIGLDIHRAFAEAVAWEDGKLRRLGRVDMRRALLTTFAKRLSKDDVVVVEATGNAAAVAAVIGPQVKKVVIANPIQVRIIARPKIKTDTTDAGVLAQLYASGFLPEVWVPDEPTQALRRQVTRRNQIVRQRSRLKNIIQSILHAHLIPSCPHADLYGGKGRAWLAEQIVPEDERLAIERHLLEFDRHGEDLTVIERDLARSALADDGAKRLMTIPGVDMIVALAMMAAIGDVARFSDPQTSA</sequence>
<dbReference type="STRING" id="1399419.A5906_05405"/>
<dbReference type="PANTHER" id="PTHR33055:SF17">
    <property type="entry name" value="THIRD ORF IN TRANSPOSON ISC1491"/>
    <property type="match status" value="1"/>
</dbReference>
<protein>
    <submittedName>
        <fullName evidence="3">Transposase IS116/IS110/IS902 family protein</fullName>
    </submittedName>
</protein>
<dbReference type="InterPro" id="IPR003346">
    <property type="entry name" value="Transposase_20"/>
</dbReference>
<dbReference type="AlphaFoldDB" id="A0A560JEA5"/>
<dbReference type="NCBIfam" id="NF033542">
    <property type="entry name" value="transpos_IS110"/>
    <property type="match status" value="1"/>
</dbReference>
<evidence type="ECO:0000259" key="2">
    <source>
        <dbReference type="Pfam" id="PF02371"/>
    </source>
</evidence>
<dbReference type="InterPro" id="IPR002525">
    <property type="entry name" value="Transp_IS110-like_N"/>
</dbReference>
<evidence type="ECO:0000259" key="1">
    <source>
        <dbReference type="Pfam" id="PF01548"/>
    </source>
</evidence>
<gene>
    <name evidence="3" type="ORF">FBZ95_10978</name>
</gene>